<keyword evidence="10" id="KW-0407">Ion channel</keyword>
<organism evidence="15 16">
    <name type="scientific">Vitis vinifera</name>
    <name type="common">Grape</name>
    <dbReference type="NCBI Taxonomy" id="29760"/>
    <lineage>
        <taxon>Eukaryota</taxon>
        <taxon>Viridiplantae</taxon>
        <taxon>Streptophyta</taxon>
        <taxon>Embryophyta</taxon>
        <taxon>Tracheophyta</taxon>
        <taxon>Spermatophyta</taxon>
        <taxon>Magnoliopsida</taxon>
        <taxon>eudicotyledons</taxon>
        <taxon>Gunneridae</taxon>
        <taxon>Pentapetalae</taxon>
        <taxon>rosids</taxon>
        <taxon>Vitales</taxon>
        <taxon>Vitaceae</taxon>
        <taxon>Viteae</taxon>
        <taxon>Vitis</taxon>
    </lineage>
</organism>
<dbReference type="EMBL" id="CP126651">
    <property type="protein sequence ID" value="WJZ85447.1"/>
    <property type="molecule type" value="Genomic_DNA"/>
</dbReference>
<dbReference type="PANTHER" id="PTHR18966">
    <property type="entry name" value="IONOTROPIC GLUTAMATE RECEPTOR"/>
    <property type="match status" value="1"/>
</dbReference>
<dbReference type="Gene3D" id="1.10.287.70">
    <property type="match status" value="1"/>
</dbReference>
<feature type="signal peptide" evidence="13">
    <location>
        <begin position="1"/>
        <end position="17"/>
    </location>
</feature>
<evidence type="ECO:0000256" key="2">
    <source>
        <dbReference type="ARBA" id="ARBA00022448"/>
    </source>
</evidence>
<gene>
    <name evidence="15" type="ORF">VitviT2T_004984</name>
</gene>
<name>A0ABY9BRW4_VITVI</name>
<dbReference type="SMART" id="SM00079">
    <property type="entry name" value="PBPe"/>
    <property type="match status" value="1"/>
</dbReference>
<feature type="transmembrane region" description="Helical" evidence="12">
    <location>
        <begin position="181"/>
        <end position="200"/>
    </location>
</feature>
<keyword evidence="5" id="KW-0406">Ion transport</keyword>
<dbReference type="Proteomes" id="UP001227230">
    <property type="component" value="Chromosome 4"/>
</dbReference>
<evidence type="ECO:0000256" key="9">
    <source>
        <dbReference type="ARBA" id="ARBA00023286"/>
    </source>
</evidence>
<keyword evidence="4 12" id="KW-1133">Transmembrane helix</keyword>
<accession>A0ABY9BRW4</accession>
<evidence type="ECO:0000256" key="5">
    <source>
        <dbReference type="ARBA" id="ARBA00023065"/>
    </source>
</evidence>
<feature type="domain" description="Ionotropic glutamate receptor C-terminal" evidence="14">
    <location>
        <begin position="5"/>
        <end position="160"/>
    </location>
</feature>
<evidence type="ECO:0000256" key="1">
    <source>
        <dbReference type="ARBA" id="ARBA00004141"/>
    </source>
</evidence>
<keyword evidence="6 12" id="KW-0472">Membrane</keyword>
<keyword evidence="9" id="KW-1071">Ligand-gated ion channel</keyword>
<evidence type="ECO:0000256" key="13">
    <source>
        <dbReference type="SAM" id="SignalP"/>
    </source>
</evidence>
<sequence>MMIIWFFVVSILTQSYTASLTLMLMVQQLKPTETGINELIRTGQRVGYQNGSFIFAFLKRMKLGESNLVKYDSPEQLNESFSSGRRKGGIAAAFDEIPCMKLFLTKYCSKYTTFQLTYKLDGFGFVFPKHSPLVSDVSMSILHVTEGDQMTKFEKVWFGQNLSYLGLNSSLSSDSMGVDSFWGLFLIAGVIHLLLSAYAWSLSSMKIEILWYNWIPQLHDYLSSHKLPAEFIKPFESKQSNFAFSRDQATPASEYGYPMSPNGQTSPETAFGIDLANSNQEPKGVPEVVHVNN</sequence>
<dbReference type="Gene3D" id="3.40.190.10">
    <property type="entry name" value="Periplasmic binding protein-like II"/>
    <property type="match status" value="1"/>
</dbReference>
<evidence type="ECO:0000256" key="12">
    <source>
        <dbReference type="SAM" id="Phobius"/>
    </source>
</evidence>
<dbReference type="SUPFAM" id="SSF53850">
    <property type="entry name" value="Periplasmic binding protein-like II"/>
    <property type="match status" value="1"/>
</dbReference>
<evidence type="ECO:0000256" key="10">
    <source>
        <dbReference type="ARBA" id="ARBA00023303"/>
    </source>
</evidence>
<evidence type="ECO:0000256" key="4">
    <source>
        <dbReference type="ARBA" id="ARBA00022989"/>
    </source>
</evidence>
<evidence type="ECO:0000259" key="14">
    <source>
        <dbReference type="SMART" id="SM00079"/>
    </source>
</evidence>
<reference evidence="15 16" key="1">
    <citation type="journal article" date="2023" name="Hortic Res">
        <title>The complete reference genome for grapevine (Vitis vinifera L.) genetics and breeding.</title>
        <authorList>
            <person name="Shi X."/>
            <person name="Cao S."/>
            <person name="Wang X."/>
            <person name="Huang S."/>
            <person name="Wang Y."/>
            <person name="Liu Z."/>
            <person name="Liu W."/>
            <person name="Leng X."/>
            <person name="Peng Y."/>
            <person name="Wang N."/>
            <person name="Wang Y."/>
            <person name="Ma Z."/>
            <person name="Xu X."/>
            <person name="Zhang F."/>
            <person name="Xue H."/>
            <person name="Zhong H."/>
            <person name="Wang Y."/>
            <person name="Zhang K."/>
            <person name="Velt A."/>
            <person name="Avia K."/>
            <person name="Holtgrawe D."/>
            <person name="Grimplet J."/>
            <person name="Matus J.T."/>
            <person name="Ware D."/>
            <person name="Wu X."/>
            <person name="Wang H."/>
            <person name="Liu C."/>
            <person name="Fang Y."/>
            <person name="Rustenholz C."/>
            <person name="Cheng Z."/>
            <person name="Xiao H."/>
            <person name="Zhou Y."/>
        </authorList>
    </citation>
    <scope>NUCLEOTIDE SEQUENCE [LARGE SCALE GENOMIC DNA]</scope>
    <source>
        <strain evidence="16">cv. Pinot noir / PN40024</strain>
        <tissue evidence="15">Leaf</tissue>
    </source>
</reference>
<feature type="chain" id="PRO_5046959590" description="Ionotropic glutamate receptor C-terminal domain-containing protein" evidence="13">
    <location>
        <begin position="18"/>
        <end position="293"/>
    </location>
</feature>
<evidence type="ECO:0000256" key="8">
    <source>
        <dbReference type="ARBA" id="ARBA00023180"/>
    </source>
</evidence>
<keyword evidence="13" id="KW-0732">Signal</keyword>
<feature type="region of interest" description="Disordered" evidence="11">
    <location>
        <begin position="255"/>
        <end position="293"/>
    </location>
</feature>
<keyword evidence="7" id="KW-0675">Receptor</keyword>
<dbReference type="InterPro" id="IPR015683">
    <property type="entry name" value="Ionotropic_Glu_rcpt"/>
</dbReference>
<keyword evidence="16" id="KW-1185">Reference proteome</keyword>
<evidence type="ECO:0000313" key="16">
    <source>
        <dbReference type="Proteomes" id="UP001227230"/>
    </source>
</evidence>
<keyword evidence="3 12" id="KW-0812">Transmembrane</keyword>
<protein>
    <recommendedName>
        <fullName evidence="14">Ionotropic glutamate receptor C-terminal domain-containing protein</fullName>
    </recommendedName>
</protein>
<evidence type="ECO:0000256" key="3">
    <source>
        <dbReference type="ARBA" id="ARBA00022692"/>
    </source>
</evidence>
<dbReference type="InterPro" id="IPR001320">
    <property type="entry name" value="Iontro_rcpt_C"/>
</dbReference>
<keyword evidence="2" id="KW-0813">Transport</keyword>
<evidence type="ECO:0000256" key="7">
    <source>
        <dbReference type="ARBA" id="ARBA00023170"/>
    </source>
</evidence>
<evidence type="ECO:0000256" key="6">
    <source>
        <dbReference type="ARBA" id="ARBA00023136"/>
    </source>
</evidence>
<evidence type="ECO:0000313" key="15">
    <source>
        <dbReference type="EMBL" id="WJZ85447.1"/>
    </source>
</evidence>
<evidence type="ECO:0000256" key="11">
    <source>
        <dbReference type="SAM" id="MobiDB-lite"/>
    </source>
</evidence>
<proteinExistence type="predicted"/>
<dbReference type="Pfam" id="PF00060">
    <property type="entry name" value="Lig_chan"/>
    <property type="match status" value="1"/>
</dbReference>
<comment type="subcellular location">
    <subcellularLocation>
        <location evidence="1">Membrane</location>
        <topology evidence="1">Multi-pass membrane protein</topology>
    </subcellularLocation>
</comment>
<keyword evidence="8" id="KW-0325">Glycoprotein</keyword>